<sequence>MDTQYFKWYSPNLNRDMELKVYGWAGRPMLFIPCQDGRFFDFENFHMADVWARWINEGQVMAFSIDTMDKETWSNKNGDPRWRAERHEQWMRYITDEVVPFMRDMVNRHNNWTGYPGIMVFGCSLGATHAANLFYRRPDLFDRLLALSGIYTADYGFDGYMDDIVYNNSPVHYLANMPKDHPYINLYNLKKSVICVGLGPWEVPDSTRQLHDILRDKGINTWVDYWGFDCSHDWYWWYRQVEYFAPYLLG</sequence>
<gene>
    <name evidence="1" type="ORF">SAMEA4364220_01182</name>
</gene>
<dbReference type="Gene3D" id="3.40.50.1820">
    <property type="entry name" value="alpha/beta hydrolase"/>
    <property type="match status" value="1"/>
</dbReference>
<dbReference type="Pfam" id="PF00756">
    <property type="entry name" value="Esterase"/>
    <property type="match status" value="1"/>
</dbReference>
<evidence type="ECO:0000313" key="1">
    <source>
        <dbReference type="EMBL" id="SNU99775.1"/>
    </source>
</evidence>
<dbReference type="InterPro" id="IPR000801">
    <property type="entry name" value="Esterase-like"/>
</dbReference>
<reference evidence="1 2" key="1">
    <citation type="submission" date="2017-06" db="EMBL/GenBank/DDBJ databases">
        <authorList>
            <consortium name="Pathogen Informatics"/>
        </authorList>
    </citation>
    <scope>NUCLEOTIDE SEQUENCE [LARGE SCALE GENOMIC DNA]</scope>
    <source>
        <strain evidence="1 2">NCTC10570</strain>
    </source>
</reference>
<keyword evidence="2" id="KW-1185">Reference proteome</keyword>
<dbReference type="EMBL" id="LT906446">
    <property type="protein sequence ID" value="SNU99775.1"/>
    <property type="molecule type" value="Genomic_DNA"/>
</dbReference>
<dbReference type="eggNOG" id="COG4947">
    <property type="taxonomic scope" value="Bacteria"/>
</dbReference>
<accession>A0A239TQE2</accession>
<organism evidence="1 2">
    <name type="scientific">Megamonas hypermegale</name>
    <dbReference type="NCBI Taxonomy" id="158847"/>
    <lineage>
        <taxon>Bacteria</taxon>
        <taxon>Bacillati</taxon>
        <taxon>Bacillota</taxon>
        <taxon>Negativicutes</taxon>
        <taxon>Selenomonadales</taxon>
        <taxon>Selenomonadaceae</taxon>
        <taxon>Megamonas</taxon>
    </lineage>
</organism>
<name>A0A239TQE2_9FIRM</name>
<dbReference type="SUPFAM" id="SSF53474">
    <property type="entry name" value="alpha/beta-Hydrolases"/>
    <property type="match status" value="1"/>
</dbReference>
<dbReference type="OrthoDB" id="9775130at2"/>
<dbReference type="RefSeq" id="WP_027890087.1">
    <property type="nucleotide sequence ID" value="NZ_CALXYH010000013.1"/>
</dbReference>
<evidence type="ECO:0000313" key="2">
    <source>
        <dbReference type="Proteomes" id="UP000215383"/>
    </source>
</evidence>
<proteinExistence type="predicted"/>
<dbReference type="Proteomes" id="UP000215383">
    <property type="component" value="Chromosome 1"/>
</dbReference>
<dbReference type="InterPro" id="IPR029058">
    <property type="entry name" value="AB_hydrolase_fold"/>
</dbReference>
<dbReference type="GeneID" id="78507187"/>
<dbReference type="InterPro" id="IPR050583">
    <property type="entry name" value="Mycobacterial_A85_antigen"/>
</dbReference>
<dbReference type="AlphaFoldDB" id="A0A239TQE2"/>
<protein>
    <submittedName>
        <fullName evidence="1">Uncharacterized protein conserved in bacteria</fullName>
    </submittedName>
</protein>
<dbReference type="PANTHER" id="PTHR48098">
    <property type="entry name" value="ENTEROCHELIN ESTERASE-RELATED"/>
    <property type="match status" value="1"/>
</dbReference>
<dbReference type="PANTHER" id="PTHR48098:SF3">
    <property type="entry name" value="IRON(III) ENTEROBACTIN ESTERASE"/>
    <property type="match status" value="1"/>
</dbReference>